<keyword evidence="2" id="KW-0732">Signal</keyword>
<reference evidence="3 4" key="1">
    <citation type="submission" date="2018-04" db="EMBL/GenBank/DDBJ databases">
        <title>Pedobacter chongqingensis sp. nov., isolated from a rottenly hemp rope.</title>
        <authorList>
            <person name="Cai Y."/>
        </authorList>
    </citation>
    <scope>NUCLEOTIDE SEQUENCE [LARGE SCALE GENOMIC DNA]</scope>
    <source>
        <strain evidence="3 4">FJ4-8</strain>
    </source>
</reference>
<dbReference type="Pfam" id="PF14592">
    <property type="entry name" value="Chondroitinas_B"/>
    <property type="match status" value="1"/>
</dbReference>
<dbReference type="SUPFAM" id="SSF51126">
    <property type="entry name" value="Pectin lyase-like"/>
    <property type="match status" value="2"/>
</dbReference>
<dbReference type="InterPro" id="IPR012334">
    <property type="entry name" value="Pectin_lyas_fold"/>
</dbReference>
<feature type="signal peptide" evidence="2">
    <location>
        <begin position="1"/>
        <end position="20"/>
    </location>
</feature>
<dbReference type="InterPro" id="IPR006626">
    <property type="entry name" value="PbH1"/>
</dbReference>
<dbReference type="Gene3D" id="2.160.20.10">
    <property type="entry name" value="Single-stranded right-handed beta-helix, Pectin lyase-like"/>
    <property type="match status" value="2"/>
</dbReference>
<evidence type="ECO:0000313" key="4">
    <source>
        <dbReference type="Proteomes" id="UP000245647"/>
    </source>
</evidence>
<dbReference type="InterPro" id="IPR011050">
    <property type="entry name" value="Pectin_lyase_fold/virulence"/>
</dbReference>
<sequence length="782" mass="85098">MKVYLVTLCLAICISTSAKQAPVNDAASLRKAVAGAKPGDIITMADGEWKDARIVLHGRGTPGKPVVVQPQTPGGVRLTGSSTLSLSGEYLVVKDLHFTRGTAREGDVITFRTNKDLLADHCRITGIVIDNYSQPERFKNDNWVTLWGKNNRVDHCTFVDKLNLGPTLIVELNDERSQQNNHSIDSNYFKGRQRLGSNGGETIRVGVSKYSMTPSRTRIVHNYFERCNGEVEIVSVKSGENHVSFNTFFECEGGLVLRHGSNNIVEGNLFLGNNKLFTGGVRIVNPGHKVFNNVFKDLKGEEFRSALSVMNGVPNSLINRYYQVKDVDIHHNTFINCRSILFGAGRDAERTLAPENVAFRDNLIIGAKDSLYADNNKGGGILFAGNGVAQSGLRSLPKGFISLTAGIKKAKEPDLPLPVSGKGADTRKLFWVNSRTAGAAWFRSESTAAENKRKKVMVPLSSAAQLPDIVSSAFAGDTIELTGTGNYGLRKEIHVNKPLTIRSAEGGTERPLLINTSENKFPGFIVIEDGGELTLQGLSFAGSMPGYGDAAAGVVTASSMQRHYKLRVSDCEFYDFNESSFAGIKALKSTYADSILVVNSIFRNISGSGIDLAAEKDDKGTYNSEYTVIRNCVFTNILGSALNLYRGGNDESTLGPFLTIDHCTFNEVDNREQGAVLRLLGVQKARISNCIFAFSGQGGRAIHFQESRYDDLNVDFCNLYQAGRIESFYGNVSGSNIYQSFPGFIDPKNRNFNLVPGSDLQNKGSAGKAPGASLPERGRGLN</sequence>
<evidence type="ECO:0000256" key="1">
    <source>
        <dbReference type="SAM" id="MobiDB-lite"/>
    </source>
</evidence>
<gene>
    <name evidence="3" type="ORF">DDR33_18870</name>
</gene>
<dbReference type="OrthoDB" id="6475864at2"/>
<comment type="caution">
    <text evidence="3">The sequence shown here is derived from an EMBL/GenBank/DDBJ whole genome shotgun (WGS) entry which is preliminary data.</text>
</comment>
<dbReference type="CDD" id="cd14251">
    <property type="entry name" value="PL-6"/>
    <property type="match status" value="1"/>
</dbReference>
<dbReference type="EMBL" id="QEAS01000017">
    <property type="protein sequence ID" value="PWG79112.1"/>
    <property type="molecule type" value="Genomic_DNA"/>
</dbReference>
<organism evidence="3 4">
    <name type="scientific">Pararcticibacter amylolyticus</name>
    <dbReference type="NCBI Taxonomy" id="2173175"/>
    <lineage>
        <taxon>Bacteria</taxon>
        <taxon>Pseudomonadati</taxon>
        <taxon>Bacteroidota</taxon>
        <taxon>Sphingobacteriia</taxon>
        <taxon>Sphingobacteriales</taxon>
        <taxon>Sphingobacteriaceae</taxon>
        <taxon>Pararcticibacter</taxon>
    </lineage>
</organism>
<dbReference type="SMART" id="SM00710">
    <property type="entry name" value="PbH1"/>
    <property type="match status" value="7"/>
</dbReference>
<dbReference type="RefSeq" id="WP_109417358.1">
    <property type="nucleotide sequence ID" value="NZ_QEAS01000017.1"/>
</dbReference>
<proteinExistence type="predicted"/>
<name>A0A2U2PCN0_9SPHI</name>
<keyword evidence="4" id="KW-1185">Reference proteome</keyword>
<protein>
    <submittedName>
        <fullName evidence="3">TonB-dependent receptor</fullName>
    </submittedName>
</protein>
<keyword evidence="3" id="KW-0675">Receptor</keyword>
<dbReference type="AlphaFoldDB" id="A0A2U2PCN0"/>
<accession>A0A2U2PCN0</accession>
<dbReference type="Proteomes" id="UP000245647">
    <property type="component" value="Unassembled WGS sequence"/>
</dbReference>
<feature type="region of interest" description="Disordered" evidence="1">
    <location>
        <begin position="756"/>
        <end position="782"/>
    </location>
</feature>
<evidence type="ECO:0000313" key="3">
    <source>
        <dbReference type="EMBL" id="PWG79112.1"/>
    </source>
</evidence>
<dbReference type="InterPro" id="IPR039513">
    <property type="entry name" value="PL-6"/>
</dbReference>
<feature type="chain" id="PRO_5015563942" evidence="2">
    <location>
        <begin position="21"/>
        <end position="782"/>
    </location>
</feature>
<evidence type="ECO:0000256" key="2">
    <source>
        <dbReference type="SAM" id="SignalP"/>
    </source>
</evidence>